<dbReference type="SUPFAM" id="SSF56047">
    <property type="entry name" value="Ribosomal protein S8"/>
    <property type="match status" value="1"/>
</dbReference>
<dbReference type="PANTHER" id="PTHR11758">
    <property type="entry name" value="40S RIBOSOMAL PROTEIN S15A"/>
    <property type="match status" value="1"/>
</dbReference>
<keyword evidence="3" id="KW-0687">Ribonucleoprotein</keyword>
<name>Q3LWJ1_BIGNA</name>
<gene>
    <name evidence="4" type="primary">rps15</name>
</gene>
<evidence type="ECO:0000256" key="3">
    <source>
        <dbReference type="ARBA" id="ARBA00023274"/>
    </source>
</evidence>
<keyword evidence="2 4" id="KW-0689">Ribosomal protein</keyword>
<evidence type="ECO:0000256" key="1">
    <source>
        <dbReference type="ARBA" id="ARBA00006471"/>
    </source>
</evidence>
<dbReference type="GO" id="GO:1990904">
    <property type="term" value="C:ribonucleoprotein complex"/>
    <property type="evidence" value="ECO:0007669"/>
    <property type="project" value="UniProtKB-KW"/>
</dbReference>
<dbReference type="FunFam" id="3.30.1490.10:FF:000002">
    <property type="entry name" value="40S ribosomal protein S15a"/>
    <property type="match status" value="1"/>
</dbReference>
<evidence type="ECO:0000313" key="5">
    <source>
        <dbReference type="Proteomes" id="UP000243425"/>
    </source>
</evidence>
<dbReference type="EMBL" id="DQ158856">
    <property type="protein sequence ID" value="ABA27175.1"/>
    <property type="molecule type" value="Genomic_DNA"/>
</dbReference>
<accession>Q3LWJ1</accession>
<dbReference type="GeneID" id="5788361"/>
<dbReference type="InterPro" id="IPR000630">
    <property type="entry name" value="Ribosomal_uS8"/>
</dbReference>
<dbReference type="GO" id="GO:0003735">
    <property type="term" value="F:structural constituent of ribosome"/>
    <property type="evidence" value="ECO:0007669"/>
    <property type="project" value="InterPro"/>
</dbReference>
<dbReference type="Pfam" id="PF00410">
    <property type="entry name" value="Ribosomal_S8"/>
    <property type="match status" value="1"/>
</dbReference>
<dbReference type="RefSeq" id="XP_001712787.1">
    <property type="nucleotide sequence ID" value="XM_001712735.1"/>
</dbReference>
<dbReference type="GO" id="GO:0006412">
    <property type="term" value="P:translation"/>
    <property type="evidence" value="ECO:0007669"/>
    <property type="project" value="InterPro"/>
</dbReference>
<keyword evidence="4" id="KW-0542">Nucleomorph</keyword>
<dbReference type="Gene3D" id="3.30.1370.30">
    <property type="match status" value="1"/>
</dbReference>
<evidence type="ECO:0000256" key="2">
    <source>
        <dbReference type="ARBA" id="ARBA00022980"/>
    </source>
</evidence>
<dbReference type="Gene3D" id="3.30.1490.10">
    <property type="match status" value="1"/>
</dbReference>
<evidence type="ECO:0000313" key="4">
    <source>
        <dbReference type="EMBL" id="ABA27175.1"/>
    </source>
</evidence>
<dbReference type="InterPro" id="IPR035987">
    <property type="entry name" value="Ribosomal_uS8_sf"/>
</dbReference>
<protein>
    <submittedName>
        <fullName evidence="4">Ribosomal protein S15</fullName>
    </submittedName>
</protein>
<dbReference type="GO" id="GO:0005840">
    <property type="term" value="C:ribosome"/>
    <property type="evidence" value="ECO:0007669"/>
    <property type="project" value="UniProtKB-KW"/>
</dbReference>
<sequence length="130" mass="14659">MVRVSSLSDAFKSIMVAERAGKKQVLIRPVSKLIIKVLSIMLKYNYINSFQFIDDHRAGKIVINLNGRINKCGAISPRFNLRKHNLNLFVDKILPSRLFGKVLLSTSKGIMDHTHAVNKNTGGKILGFFY</sequence>
<proteinExistence type="inferred from homology"/>
<organism evidence="4 5">
    <name type="scientific">Bigelowiella natans</name>
    <name type="common">Pedinomonas minutissima</name>
    <name type="synonym">Chlorarachnion sp. (strain CCMP621)</name>
    <dbReference type="NCBI Taxonomy" id="227086"/>
    <lineage>
        <taxon>Eukaryota</taxon>
        <taxon>Sar</taxon>
        <taxon>Rhizaria</taxon>
        <taxon>Cercozoa</taxon>
        <taxon>Chlorarachniophyceae</taxon>
        <taxon>Bigelowiella</taxon>
    </lineage>
</organism>
<dbReference type="FunFam" id="3.30.1370.30:FF:000001">
    <property type="entry name" value="40S ribosomal protein S15a"/>
    <property type="match status" value="1"/>
</dbReference>
<geneLocation type="nucleomorph" evidence="4"/>
<comment type="similarity">
    <text evidence="1">Belongs to the universal ribosomal protein uS8 family.</text>
</comment>
<dbReference type="Proteomes" id="UP000243425">
    <property type="component" value="Nucleomorph 1"/>
</dbReference>
<dbReference type="NCBIfam" id="NF003115">
    <property type="entry name" value="PRK04034.1"/>
    <property type="match status" value="1"/>
</dbReference>
<reference evidence="4 5" key="1">
    <citation type="journal article" date="2006" name="Proc. Natl. Acad. Sci. U.S.A.">
        <title>Complete nucleotide sequence of the chlorarachniophyte nucleomorph: nature's smallest nucleus.</title>
        <authorList>
            <person name="Gilson P.R."/>
            <person name="Su V."/>
            <person name="Slamovits C.H."/>
            <person name="Reith M.E."/>
            <person name="Keeling P.J."/>
            <person name="McFadden G.I."/>
        </authorList>
    </citation>
    <scope>NUCLEOTIDE SEQUENCE [LARGE SCALE GENOMIC DNA]</scope>
    <source>
        <strain evidence="5">CCMP621</strain>
    </source>
</reference>
<dbReference type="AlphaFoldDB" id="Q3LWJ1"/>